<keyword evidence="2" id="KW-1185">Reference proteome</keyword>
<organism evidence="1 2">
    <name type="scientific">Cytophaga hutchinsonii (strain ATCC 33406 / DSM 1761 / CIP 103989 / NBRC 15051 / NCIMB 9469 / D465)</name>
    <dbReference type="NCBI Taxonomy" id="269798"/>
    <lineage>
        <taxon>Bacteria</taxon>
        <taxon>Pseudomonadati</taxon>
        <taxon>Bacteroidota</taxon>
        <taxon>Cytophagia</taxon>
        <taxon>Cytophagales</taxon>
        <taxon>Cytophagaceae</taxon>
        <taxon>Cytophaga</taxon>
    </lineage>
</organism>
<reference evidence="1 2" key="1">
    <citation type="journal article" date="2007" name="Appl. Environ. Microbiol.">
        <title>Genome sequence of the cellulolytic gliding bacterium Cytophaga hutchinsonii.</title>
        <authorList>
            <person name="Xie G."/>
            <person name="Bruce D.C."/>
            <person name="Challacombe J.F."/>
            <person name="Chertkov O."/>
            <person name="Detter J.C."/>
            <person name="Gilna P."/>
            <person name="Han C.S."/>
            <person name="Lucas S."/>
            <person name="Misra M."/>
            <person name="Myers G.L."/>
            <person name="Richardson P."/>
            <person name="Tapia R."/>
            <person name="Thayer N."/>
            <person name="Thompson L.S."/>
            <person name="Brettin T.S."/>
            <person name="Henrissat B."/>
            <person name="Wilson D.B."/>
            <person name="McBride M.J."/>
        </authorList>
    </citation>
    <scope>NUCLEOTIDE SEQUENCE [LARGE SCALE GENOMIC DNA]</scope>
    <source>
        <strain evidence="2">ATCC 33406 / DSM 1761 / CIP 103989 / NBRC 15051 / NCIMB 9469 / D465</strain>
    </source>
</reference>
<dbReference type="KEGG" id="chu:CHU_0575"/>
<sequence>MKHLSILVAAACFALWSCDQKPPKETLTQAQTDSIAALTATQSSVDTASKPAPMEKKIIPPNSKVVDSLLKKPVTTPANNPFGLKPGDNLLTSGALNKEPLKMRMQIILGDKFDEYKKFLTTAKALKKDSDGFLYAEGAAAKGSKNKAFFLYQHEQDVLFVGYQKGEERLMLNDMKSRMFAPESVDMWAERPIEY</sequence>
<gene>
    <name evidence="1" type="ordered locus">CHU_0575</name>
</gene>
<protein>
    <submittedName>
        <fullName evidence="1">Uncharacterized protein</fullName>
    </submittedName>
</protein>
<accession>A0A6N4SNI9</accession>
<proteinExistence type="predicted"/>
<dbReference type="Proteomes" id="UP000001822">
    <property type="component" value="Chromosome"/>
</dbReference>
<name>A0A6N4SNI9_CYTH3</name>
<evidence type="ECO:0000313" key="2">
    <source>
        <dbReference type="Proteomes" id="UP000001822"/>
    </source>
</evidence>
<dbReference type="OrthoDB" id="9933875at2"/>
<dbReference type="EMBL" id="CP000383">
    <property type="protein sequence ID" value="ABG57862.1"/>
    <property type="molecule type" value="Genomic_DNA"/>
</dbReference>
<dbReference type="AlphaFoldDB" id="A0A6N4SNI9"/>
<evidence type="ECO:0000313" key="1">
    <source>
        <dbReference type="EMBL" id="ABG57862.1"/>
    </source>
</evidence>
<dbReference type="RefSeq" id="WP_011583978.1">
    <property type="nucleotide sequence ID" value="NC_008255.1"/>
</dbReference>